<feature type="region of interest" description="Disordered" evidence="1">
    <location>
        <begin position="200"/>
        <end position="243"/>
    </location>
</feature>
<dbReference type="RefSeq" id="XP_005096106.1">
    <property type="nucleotide sequence ID" value="XM_005096049.3"/>
</dbReference>
<feature type="compositionally biased region" description="Basic and acidic residues" evidence="1">
    <location>
        <begin position="276"/>
        <end position="290"/>
    </location>
</feature>
<accession>A0ABM0JKW2</accession>
<name>A0ABM0JKW2_APLCA</name>
<reference evidence="3" key="1">
    <citation type="submission" date="2025-08" db="UniProtKB">
        <authorList>
            <consortium name="RefSeq"/>
        </authorList>
    </citation>
    <scope>IDENTIFICATION</scope>
</reference>
<sequence length="570" mass="63100">MEEYDDDDRHEVEIVYENSPSAKGRFNRCRKHPGHRGFTPVREFTLQHLPASHRNELLLSYVRCLADLCVCLDVGCVSSGRPDLAPNGKSPYPLSKYKGRPVSSVGSGCVSWVEMCGLPAADDDGDDVDATTGVVALCDDSSDDSVHGNSPSFGPGTPREDASIEANERLVKRLKVEENTVVRDSSNVVSMTNTINEGFGSLGDRLNESAESKPQAKGNVKEFPSSFLKQNTREVSPEDNVSQNEGHLLEFDTQGETPKLASLEVEDSGAVNDETTLNKEFEDREGREQNTDNSQRVETMSKEDEGEEKSSQLAVQKSEENTKGSINNEDFGEITSQEDSVENAPLGQGGACGDEPTIEVFEEFDEEDWRPDTSGPCVCPECQRSSQPHRVWWLIDVITASHVVCDEIECAKTSIKFFYDDDNDTKDVVTITCGGVDSAAIEADKRRIWCATHDESFGLKLQKIFMNYLEVAEQVRVKYRGVTTNLSLAVTHPHGYQKHVTLGQHVEEKMTSFGWFEIPTYKHTAGTCPGSSGGRICRLGGARHFSYDTSPHSFAIDKLYNMTGRPWMFS</sequence>
<proteinExistence type="predicted"/>
<dbReference type="GeneID" id="101861803"/>
<dbReference type="Proteomes" id="UP000694888">
    <property type="component" value="Unplaced"/>
</dbReference>
<evidence type="ECO:0000313" key="3">
    <source>
        <dbReference type="RefSeq" id="XP_005096106.1"/>
    </source>
</evidence>
<feature type="region of interest" description="Disordered" evidence="1">
    <location>
        <begin position="141"/>
        <end position="161"/>
    </location>
</feature>
<organism evidence="2 3">
    <name type="scientific">Aplysia californica</name>
    <name type="common">California sea hare</name>
    <dbReference type="NCBI Taxonomy" id="6500"/>
    <lineage>
        <taxon>Eukaryota</taxon>
        <taxon>Metazoa</taxon>
        <taxon>Spiralia</taxon>
        <taxon>Lophotrochozoa</taxon>
        <taxon>Mollusca</taxon>
        <taxon>Gastropoda</taxon>
        <taxon>Heterobranchia</taxon>
        <taxon>Euthyneura</taxon>
        <taxon>Tectipleura</taxon>
        <taxon>Aplysiida</taxon>
        <taxon>Aplysioidea</taxon>
        <taxon>Aplysiidae</taxon>
        <taxon>Aplysia</taxon>
    </lineage>
</organism>
<feature type="region of interest" description="Disordered" evidence="1">
    <location>
        <begin position="262"/>
        <end position="330"/>
    </location>
</feature>
<evidence type="ECO:0000313" key="2">
    <source>
        <dbReference type="Proteomes" id="UP000694888"/>
    </source>
</evidence>
<evidence type="ECO:0000256" key="1">
    <source>
        <dbReference type="SAM" id="MobiDB-lite"/>
    </source>
</evidence>
<protein>
    <submittedName>
        <fullName evidence="3">Uncharacterized protein LOC101861803</fullName>
    </submittedName>
</protein>
<gene>
    <name evidence="3" type="primary">LOC101861803</name>
</gene>
<keyword evidence="2" id="KW-1185">Reference proteome</keyword>